<protein>
    <submittedName>
        <fullName evidence="1">Uncharacterized protein</fullName>
    </submittedName>
</protein>
<evidence type="ECO:0000313" key="1">
    <source>
        <dbReference type="EMBL" id="NML72461.1"/>
    </source>
</evidence>
<name>A0A7Y0AS27_9FLAO</name>
<keyword evidence="2" id="KW-1185">Reference proteome</keyword>
<comment type="caution">
    <text evidence="1">The sequence shown here is derived from an EMBL/GenBank/DDBJ whole genome shotgun (WGS) entry which is preliminary data.</text>
</comment>
<dbReference type="RefSeq" id="WP_169236911.1">
    <property type="nucleotide sequence ID" value="NZ_JABBGI010000061.1"/>
</dbReference>
<dbReference type="AlphaFoldDB" id="A0A7Y0AS27"/>
<evidence type="ECO:0000313" key="2">
    <source>
        <dbReference type="Proteomes" id="UP000544054"/>
    </source>
</evidence>
<proteinExistence type="predicted"/>
<sequence>MKRYLYTTLFIFIIAAEALSQVGINTSVIQDGVALQVESSNKGMLFPRVALSSRVSTSPLAATIPTGTMVFNTAAANSFPNTVTPGLHWWDAVEGQWTNFSTNTNTVMVKYTNSESTTNYNTTTWQNVKLFGNKIINESSAIYLVNNTNQSVTVNRSGLYSISSLLSFDRLNGSNAQVRLSLSARVYVNGVAVGTEQAISPGFSASINGDRGLFSHAFTEYLELADGDVVTVKIRRTVGTYRGLYGQSPVQFLQNGDSSIAILRIR</sequence>
<organism evidence="1 2">
    <name type="scientific">Chryseobacterium antibioticum</name>
    <dbReference type="NCBI Taxonomy" id="2728847"/>
    <lineage>
        <taxon>Bacteria</taxon>
        <taxon>Pseudomonadati</taxon>
        <taxon>Bacteroidota</taxon>
        <taxon>Flavobacteriia</taxon>
        <taxon>Flavobacteriales</taxon>
        <taxon>Weeksellaceae</taxon>
        <taxon>Chryseobacterium group</taxon>
        <taxon>Chryseobacterium</taxon>
    </lineage>
</organism>
<dbReference type="EMBL" id="JABBGI010000061">
    <property type="protein sequence ID" value="NML72461.1"/>
    <property type="molecule type" value="Genomic_DNA"/>
</dbReference>
<dbReference type="Proteomes" id="UP000544054">
    <property type="component" value="Unassembled WGS sequence"/>
</dbReference>
<reference evidence="1 2" key="1">
    <citation type="submission" date="2020-04" db="EMBL/GenBank/DDBJ databases">
        <title>Chryseobacterium sp. RP-3-3 sp. nov., isolated from Jeju soil.</title>
        <authorList>
            <person name="Dahal R.H."/>
        </authorList>
    </citation>
    <scope>NUCLEOTIDE SEQUENCE [LARGE SCALE GENOMIC DNA]</scope>
    <source>
        <strain evidence="1 2">RP-3-3</strain>
    </source>
</reference>
<gene>
    <name evidence="1" type="ORF">HHL23_22170</name>
</gene>
<accession>A0A7Y0AS27</accession>